<keyword evidence="8" id="KW-0732">Signal</keyword>
<proteinExistence type="inferred from homology"/>
<dbReference type="InterPro" id="IPR041555">
    <property type="entry name" value="MG3"/>
</dbReference>
<dbReference type="Gene3D" id="1.50.10.20">
    <property type="match status" value="1"/>
</dbReference>
<dbReference type="Pfam" id="PF01835">
    <property type="entry name" value="MG2"/>
    <property type="match status" value="1"/>
</dbReference>
<dbReference type="Pfam" id="PF00207">
    <property type="entry name" value="A2M"/>
    <property type="match status" value="1"/>
</dbReference>
<dbReference type="InterPro" id="IPR050473">
    <property type="entry name" value="A2M/Complement_sys"/>
</dbReference>
<dbReference type="SMART" id="SM01360">
    <property type="entry name" value="A2M"/>
    <property type="match status" value="1"/>
</dbReference>
<accession>A0ABN9MIG2</accession>
<protein>
    <submittedName>
        <fullName evidence="12">Uncharacterized protein</fullName>
    </submittedName>
</protein>
<organism evidence="12 13">
    <name type="scientific">Ranitomeya imitator</name>
    <name type="common">mimic poison frog</name>
    <dbReference type="NCBI Taxonomy" id="111125"/>
    <lineage>
        <taxon>Eukaryota</taxon>
        <taxon>Metazoa</taxon>
        <taxon>Chordata</taxon>
        <taxon>Craniata</taxon>
        <taxon>Vertebrata</taxon>
        <taxon>Euteleostomi</taxon>
        <taxon>Amphibia</taxon>
        <taxon>Batrachia</taxon>
        <taxon>Anura</taxon>
        <taxon>Neobatrachia</taxon>
        <taxon>Hyloidea</taxon>
        <taxon>Dendrobatidae</taxon>
        <taxon>Dendrobatinae</taxon>
        <taxon>Ranitomeya</taxon>
    </lineage>
</organism>
<evidence type="ECO:0000256" key="6">
    <source>
        <dbReference type="ARBA" id="ARBA00023157"/>
    </source>
</evidence>
<feature type="domain" description="Alpha-2-macroglobulin bait region" evidence="9">
    <location>
        <begin position="453"/>
        <end position="606"/>
    </location>
</feature>
<comment type="subcellular location">
    <subcellularLocation>
        <location evidence="1">Secreted</location>
    </subcellularLocation>
</comment>
<keyword evidence="3" id="KW-0964">Secreted</keyword>
<dbReference type="EMBL" id="CAUEEQ010075475">
    <property type="protein sequence ID" value="CAJ0966570.1"/>
    <property type="molecule type" value="Genomic_DNA"/>
</dbReference>
<name>A0ABN9MIG2_9NEOB</name>
<dbReference type="InterPro" id="IPR008930">
    <property type="entry name" value="Terpenoid_cyclase/PrenylTrfase"/>
</dbReference>
<comment type="similarity">
    <text evidence="2">Belongs to the protease inhibitor I39 (alpha-2-macroglobulin) family.</text>
</comment>
<feature type="domain" description="Alpha-2-macroglobulin" evidence="10">
    <location>
        <begin position="733"/>
        <end position="822"/>
    </location>
</feature>
<dbReference type="InterPro" id="IPR001599">
    <property type="entry name" value="Macroglobln_a2"/>
</dbReference>
<dbReference type="InterPro" id="IPR011625">
    <property type="entry name" value="A2M_N_BRD"/>
</dbReference>
<dbReference type="SUPFAM" id="SSF81296">
    <property type="entry name" value="E set domains"/>
    <property type="match status" value="1"/>
</dbReference>
<dbReference type="Gene3D" id="2.60.40.1930">
    <property type="match status" value="2"/>
</dbReference>
<feature type="region of interest" description="Disordered" evidence="7">
    <location>
        <begin position="702"/>
        <end position="726"/>
    </location>
</feature>
<evidence type="ECO:0000256" key="7">
    <source>
        <dbReference type="SAM" id="MobiDB-lite"/>
    </source>
</evidence>
<evidence type="ECO:0000256" key="2">
    <source>
        <dbReference type="ARBA" id="ARBA00010952"/>
    </source>
</evidence>
<evidence type="ECO:0000256" key="5">
    <source>
        <dbReference type="ARBA" id="ARBA00022900"/>
    </source>
</evidence>
<dbReference type="Pfam" id="PF17789">
    <property type="entry name" value="MG4"/>
    <property type="match status" value="1"/>
</dbReference>
<dbReference type="PANTHER" id="PTHR11412">
    <property type="entry name" value="MACROGLOBULIN / COMPLEMENT"/>
    <property type="match status" value="1"/>
</dbReference>
<dbReference type="InterPro" id="IPR013783">
    <property type="entry name" value="Ig-like_fold"/>
</dbReference>
<evidence type="ECO:0000259" key="10">
    <source>
        <dbReference type="SMART" id="SM01360"/>
    </source>
</evidence>
<dbReference type="Gene3D" id="2.60.40.1940">
    <property type="match status" value="1"/>
</dbReference>
<keyword evidence="13" id="KW-1185">Reference proteome</keyword>
<dbReference type="Gene3D" id="2.60.40.10">
    <property type="entry name" value="Immunoglobulins"/>
    <property type="match status" value="2"/>
</dbReference>
<dbReference type="InterPro" id="IPR011626">
    <property type="entry name" value="Alpha-macroglobulin_TED"/>
</dbReference>
<dbReference type="SMART" id="SM01359">
    <property type="entry name" value="A2M_N_2"/>
    <property type="match status" value="1"/>
</dbReference>
<keyword evidence="4" id="KW-0646">Protease inhibitor</keyword>
<dbReference type="Proteomes" id="UP001176940">
    <property type="component" value="Unassembled WGS sequence"/>
</dbReference>
<feature type="domain" description="Alpha-macroglobulin receptor-binding" evidence="11">
    <location>
        <begin position="1342"/>
        <end position="1429"/>
    </location>
</feature>
<comment type="caution">
    <text evidence="12">The sequence shown here is derived from an EMBL/GenBank/DDBJ whole genome shotgun (WGS) entry which is preliminary data.</text>
</comment>
<evidence type="ECO:0000259" key="9">
    <source>
        <dbReference type="SMART" id="SM01359"/>
    </source>
</evidence>
<evidence type="ECO:0000256" key="1">
    <source>
        <dbReference type="ARBA" id="ARBA00004613"/>
    </source>
</evidence>
<dbReference type="Pfam" id="PF07677">
    <property type="entry name" value="A2M_recep"/>
    <property type="match status" value="1"/>
</dbReference>
<keyword evidence="5" id="KW-0722">Serine protease inhibitor</keyword>
<evidence type="ECO:0000256" key="4">
    <source>
        <dbReference type="ARBA" id="ARBA00022690"/>
    </source>
</evidence>
<sequence length="1446" mass="163487">MRLRLLSICFCILSLEEASASEPYYAITVPAQMIYPSEEKACISILKLKGELQLKMELRREQKSVLVTEDTINTPTYFHCYSFELPTVLDENEVWFFHVSAHGDNINIDQIKKIKLIKGDQMTFIQTDKPNYKPGQTVSFRIITLDTNYHAKDDKFPLVELIDPDNNRIGQWLDVLPHQGIADLSFPLANELSLGRYTIIIPNAYRAVFSVSEAVVKRFAVKMDVPNWLSMMDKSFTVKVCGRYTYGKPVSGSFHLLVCKETAQSSSFFFLDPNDNIDIIDEIDIGYCQNITGVHTDDKGCLSREIDLAFFNISTTIRYMPLLIIASLTEDISGYIERTFAVALVSRRLEMKFENVPNFYQKGIPLTVKLNVLENDQPKVNETVYLVLGFEEEDLNLTAVTNEKGIAVFTLDTSTWDDMVSVHGKFSLEEDEAQLPRVYKWLYPFYSESNSYLTVQANTSDLSCDSDEYLTVEYFISTSQLDPADGQLHFFYFYMSKGVILSHGEHDVDIRGQPLGSVLQGKYNLKIPTGVEYYPEFIFVVHTILDNGDIPVYTREFTTTLCLKNKVMLKFSKEEVRPGEKVNLEVQADSGSLCSVRSVDTGLLINRNRETFDDISSMLRTMKYWVMVNKRGFPYSIEDFEKYPCLRNEKDPQAGIQEAAWYHGDADVYMVLKESNLKIFTNTKIRKPVTCASPTITRRISNQHKKVMSQSSPDSKGEEEKKKPMKRKVFPETWLFDLVSVGPQGHITLNLTTPHSITTWETDAFCLGKSGFGEAGVVGLTSFQPYFIDLISPSSVVQGEQFTITAHVFSYIKACMMVSVSLSDLKNYPSVENKEQSQCICEDQFVSFTWNITASEPGNIQVNVRSTALVLEGGCTDYVQTVGKDEKEDIVEKNILVKPSGILEESTQSFLLCPSGDSIRKTVTVEVPEKMVPDSDRAYITVLGDLMGNTISNIGESLELPSGSGVQNMVNFIPISHIVKYLESTKKLTPKIKEKAFTYLTKGYLRQLLFKKSDGSYSVYHGSNSSTWLTAFTLRSFSHAQDLIYIQEKHIQDAVKWLSSLQLPSGCFEEVGNIFNNYLMRESDDNVTLTAYIAIALLEHGQVYNGPVVENALKCLKNAVDDVRTTYTQALLTYAFTLSRDSDLRNRMLEILEKAAIRKDGTKHWAADEIDNGDVVISSYLLLALLSYQTTSERDVEEASLIVNWIIRRQSPYGGFRSPQDTALALQALTKYTKATYKDDLEVAVTVRSLSGFHRQFHVDTKNSLLTQREMLPEIPGEYTLTATGSGCAYIQTHLKYHTPLIKSDAFFALTASTQPSVCTDEAKTRLEILVEARYSGKRTVTNMVIIEVQLLSGFLPSKRSVKKLKNNPIVERTEITPDKVIIYLEKLTHEVEHLTFSIKQELNISNLQAAKVKIYDCYAPDEQAVTEYNSPCSTDCKMHRIIGHI</sequence>
<evidence type="ECO:0000256" key="3">
    <source>
        <dbReference type="ARBA" id="ARBA00022525"/>
    </source>
</evidence>
<dbReference type="SUPFAM" id="SSF49410">
    <property type="entry name" value="Alpha-macroglobulin receptor domain"/>
    <property type="match status" value="1"/>
</dbReference>
<dbReference type="InterPro" id="IPR002890">
    <property type="entry name" value="MG2"/>
</dbReference>
<feature type="chain" id="PRO_5047519085" evidence="8">
    <location>
        <begin position="21"/>
        <end position="1446"/>
    </location>
</feature>
<dbReference type="Pfam" id="PF17791">
    <property type="entry name" value="MG3"/>
    <property type="match status" value="1"/>
</dbReference>
<dbReference type="Gene3D" id="2.60.40.690">
    <property type="entry name" value="Alpha-macroglobulin, receptor-binding domain"/>
    <property type="match status" value="1"/>
</dbReference>
<evidence type="ECO:0000259" key="11">
    <source>
        <dbReference type="SMART" id="SM01361"/>
    </source>
</evidence>
<dbReference type="InterPro" id="IPR040839">
    <property type="entry name" value="MG4"/>
</dbReference>
<feature type="signal peptide" evidence="8">
    <location>
        <begin position="1"/>
        <end position="20"/>
    </location>
</feature>
<dbReference type="InterPro" id="IPR009048">
    <property type="entry name" value="A-macroglobulin_rcpt-bd"/>
</dbReference>
<evidence type="ECO:0000256" key="8">
    <source>
        <dbReference type="SAM" id="SignalP"/>
    </source>
</evidence>
<dbReference type="Gene3D" id="2.20.130.20">
    <property type="match status" value="1"/>
</dbReference>
<dbReference type="Pfam" id="PF07678">
    <property type="entry name" value="TED_complement"/>
    <property type="match status" value="1"/>
</dbReference>
<evidence type="ECO:0000313" key="13">
    <source>
        <dbReference type="Proteomes" id="UP001176940"/>
    </source>
</evidence>
<dbReference type="SUPFAM" id="SSF48239">
    <property type="entry name" value="Terpenoid cyclases/Protein prenyltransferases"/>
    <property type="match status" value="1"/>
</dbReference>
<keyword evidence="6" id="KW-1015">Disulfide bond</keyword>
<reference evidence="12" key="1">
    <citation type="submission" date="2023-07" db="EMBL/GenBank/DDBJ databases">
        <authorList>
            <person name="Stuckert A."/>
        </authorList>
    </citation>
    <scope>NUCLEOTIDE SEQUENCE</scope>
</reference>
<dbReference type="SMART" id="SM01361">
    <property type="entry name" value="A2M_recep"/>
    <property type="match status" value="1"/>
</dbReference>
<dbReference type="Pfam" id="PF07703">
    <property type="entry name" value="A2M_BRD"/>
    <property type="match status" value="1"/>
</dbReference>
<dbReference type="Gene3D" id="2.60.120.1540">
    <property type="match status" value="1"/>
</dbReference>
<gene>
    <name evidence="12" type="ORF">RIMI_LOCUS21436134</name>
</gene>
<dbReference type="InterPro" id="IPR014756">
    <property type="entry name" value="Ig_E-set"/>
</dbReference>
<evidence type="ECO:0000313" key="12">
    <source>
        <dbReference type="EMBL" id="CAJ0966570.1"/>
    </source>
</evidence>
<dbReference type="InterPro" id="IPR036595">
    <property type="entry name" value="A-macroglobulin_rcpt-bd_sf"/>
</dbReference>
<dbReference type="PANTHER" id="PTHR11412:SF181">
    <property type="entry name" value="ALPHA-2-MACROGLOBULIN-LIKE PROTEIN 1"/>
    <property type="match status" value="1"/>
</dbReference>